<dbReference type="CDD" id="cd07377">
    <property type="entry name" value="WHTH_GntR"/>
    <property type="match status" value="1"/>
</dbReference>
<dbReference type="InterPro" id="IPR036390">
    <property type="entry name" value="WH_DNA-bd_sf"/>
</dbReference>
<dbReference type="InterPro" id="IPR050679">
    <property type="entry name" value="Bact_HTH_transcr_reg"/>
</dbReference>
<keyword evidence="1" id="KW-0805">Transcription regulation</keyword>
<feature type="domain" description="HTH gntR-type" evidence="4">
    <location>
        <begin position="14"/>
        <end position="81"/>
    </location>
</feature>
<dbReference type="PROSITE" id="PS50949">
    <property type="entry name" value="HTH_GNTR"/>
    <property type="match status" value="1"/>
</dbReference>
<name>A0ABR6EHB5_9ACTN</name>
<comment type="caution">
    <text evidence="5">The sequence shown here is derived from an EMBL/GenBank/DDBJ whole genome shotgun (WGS) entry which is preliminary data.</text>
</comment>
<dbReference type="InterPro" id="IPR036388">
    <property type="entry name" value="WH-like_DNA-bd_sf"/>
</dbReference>
<dbReference type="SMART" id="SM00345">
    <property type="entry name" value="HTH_GNTR"/>
    <property type="match status" value="1"/>
</dbReference>
<evidence type="ECO:0000313" key="5">
    <source>
        <dbReference type="EMBL" id="MBB1244719.1"/>
    </source>
</evidence>
<proteinExistence type="predicted"/>
<sequence length="89" mass="10241">MCTVLPAMDYDPRFPKWVQIADVIRQRIYSGEYPPRHLISEVRLEQEFATSRPTIRKVTKALREEGLITTHTGMGSFVTDGPHERPADE</sequence>
<protein>
    <submittedName>
        <fullName evidence="5">GntR family transcriptional regulator</fullName>
    </submittedName>
</protein>
<accession>A0ABR6EHB5</accession>
<dbReference type="Proteomes" id="UP000766698">
    <property type="component" value="Unassembled WGS sequence"/>
</dbReference>
<evidence type="ECO:0000256" key="2">
    <source>
        <dbReference type="ARBA" id="ARBA00023125"/>
    </source>
</evidence>
<dbReference type="PANTHER" id="PTHR44846:SF17">
    <property type="entry name" value="GNTR-FAMILY TRANSCRIPTIONAL REGULATOR"/>
    <property type="match status" value="1"/>
</dbReference>
<evidence type="ECO:0000313" key="6">
    <source>
        <dbReference type="Proteomes" id="UP000766698"/>
    </source>
</evidence>
<dbReference type="Pfam" id="PF00392">
    <property type="entry name" value="GntR"/>
    <property type="match status" value="1"/>
</dbReference>
<reference evidence="6" key="1">
    <citation type="journal article" date="2020" name="Syst. Appl. Microbiol.">
        <title>Streptomyces alkaliterrae sp. nov., isolated from an alkaline soil, and emended descriptions of Streptomyces alkaliphilus, Streptomyces calidiresistens and Streptomyces durbertensis.</title>
        <authorList>
            <person name="Swiecimska M."/>
            <person name="Golinska P."/>
            <person name="Nouioui I."/>
            <person name="Wypij M."/>
            <person name="Rai M."/>
            <person name="Sangal V."/>
            <person name="Goodfellow M."/>
        </authorList>
    </citation>
    <scope>NUCLEOTIDE SEQUENCE [LARGE SCALE GENOMIC DNA]</scope>
    <source>
        <strain evidence="6">DSM 104538</strain>
    </source>
</reference>
<evidence type="ECO:0000256" key="1">
    <source>
        <dbReference type="ARBA" id="ARBA00023015"/>
    </source>
</evidence>
<keyword evidence="6" id="KW-1185">Reference proteome</keyword>
<dbReference type="SUPFAM" id="SSF46785">
    <property type="entry name" value="Winged helix' DNA-binding domain"/>
    <property type="match status" value="1"/>
</dbReference>
<dbReference type="Gene3D" id="1.10.10.10">
    <property type="entry name" value="Winged helix-like DNA-binding domain superfamily/Winged helix DNA-binding domain"/>
    <property type="match status" value="1"/>
</dbReference>
<dbReference type="PRINTS" id="PR00035">
    <property type="entry name" value="HTHGNTR"/>
</dbReference>
<keyword evidence="3" id="KW-0804">Transcription</keyword>
<organism evidence="5 6">
    <name type="scientific">Streptomyces durbertensis</name>
    <dbReference type="NCBI Taxonomy" id="2448886"/>
    <lineage>
        <taxon>Bacteria</taxon>
        <taxon>Bacillati</taxon>
        <taxon>Actinomycetota</taxon>
        <taxon>Actinomycetes</taxon>
        <taxon>Kitasatosporales</taxon>
        <taxon>Streptomycetaceae</taxon>
        <taxon>Streptomyces</taxon>
    </lineage>
</organism>
<dbReference type="InterPro" id="IPR000524">
    <property type="entry name" value="Tscrpt_reg_HTH_GntR"/>
</dbReference>
<gene>
    <name evidence="5" type="ORF">GL263_14250</name>
</gene>
<dbReference type="EMBL" id="WMLF01000187">
    <property type="protein sequence ID" value="MBB1244719.1"/>
    <property type="molecule type" value="Genomic_DNA"/>
</dbReference>
<keyword evidence="2" id="KW-0238">DNA-binding</keyword>
<evidence type="ECO:0000259" key="4">
    <source>
        <dbReference type="PROSITE" id="PS50949"/>
    </source>
</evidence>
<evidence type="ECO:0000256" key="3">
    <source>
        <dbReference type="ARBA" id="ARBA00023163"/>
    </source>
</evidence>
<dbReference type="PANTHER" id="PTHR44846">
    <property type="entry name" value="MANNOSYL-D-GLYCERATE TRANSPORT/METABOLISM SYSTEM REPRESSOR MNGR-RELATED"/>
    <property type="match status" value="1"/>
</dbReference>